<evidence type="ECO:0000256" key="1">
    <source>
        <dbReference type="SAM" id="Phobius"/>
    </source>
</evidence>
<keyword evidence="1" id="KW-0812">Transmembrane</keyword>
<dbReference type="Proteomes" id="UP000823936">
    <property type="component" value="Unassembled WGS sequence"/>
</dbReference>
<gene>
    <name evidence="2" type="ORF">IAB12_00635</name>
</gene>
<dbReference type="Gene3D" id="3.30.70.1320">
    <property type="entry name" value="Multidrug efflux transporter AcrB pore domain like"/>
    <property type="match status" value="1"/>
</dbReference>
<accession>A0A9D1PSU7</accession>
<protein>
    <submittedName>
        <fullName evidence="2">Efflux RND transporter permease subunit</fullName>
    </submittedName>
</protein>
<feature type="transmembrane region" description="Helical" evidence="1">
    <location>
        <begin position="532"/>
        <end position="558"/>
    </location>
</feature>
<dbReference type="SUPFAM" id="SSF82693">
    <property type="entry name" value="Multidrug efflux transporter AcrB pore domain, PN1, PN2, PC1 and PC2 subdomains"/>
    <property type="match status" value="3"/>
</dbReference>
<reference evidence="2" key="2">
    <citation type="submission" date="2021-04" db="EMBL/GenBank/DDBJ databases">
        <authorList>
            <person name="Gilroy R."/>
        </authorList>
    </citation>
    <scope>NUCLEOTIDE SEQUENCE</scope>
    <source>
        <strain evidence="2">Gambia11-129</strain>
    </source>
</reference>
<dbReference type="GO" id="GO:0042910">
    <property type="term" value="F:xenobiotic transmembrane transporter activity"/>
    <property type="evidence" value="ECO:0007669"/>
    <property type="project" value="TreeGrafter"/>
</dbReference>
<dbReference type="Gene3D" id="3.30.70.1430">
    <property type="entry name" value="Multidrug efflux transporter AcrB pore domain"/>
    <property type="match status" value="2"/>
</dbReference>
<dbReference type="Gene3D" id="1.20.1640.10">
    <property type="entry name" value="Multidrug efflux transporter AcrB transmembrane domain"/>
    <property type="match status" value="3"/>
</dbReference>
<dbReference type="AlphaFoldDB" id="A0A9D1PSU7"/>
<dbReference type="GO" id="GO:0005886">
    <property type="term" value="C:plasma membrane"/>
    <property type="evidence" value="ECO:0007669"/>
    <property type="project" value="TreeGrafter"/>
</dbReference>
<dbReference type="InterPro" id="IPR001036">
    <property type="entry name" value="Acrflvin-R"/>
</dbReference>
<feature type="transmembrane region" description="Helical" evidence="1">
    <location>
        <begin position="898"/>
        <end position="918"/>
    </location>
</feature>
<feature type="transmembrane region" description="Helical" evidence="1">
    <location>
        <begin position="360"/>
        <end position="380"/>
    </location>
</feature>
<evidence type="ECO:0000313" key="3">
    <source>
        <dbReference type="Proteomes" id="UP000823936"/>
    </source>
</evidence>
<feature type="transmembrane region" description="Helical" evidence="1">
    <location>
        <begin position="872"/>
        <end position="891"/>
    </location>
</feature>
<keyword evidence="1" id="KW-1133">Transmembrane helix</keyword>
<evidence type="ECO:0000313" key="2">
    <source>
        <dbReference type="EMBL" id="HIV98274.1"/>
    </source>
</evidence>
<dbReference type="PRINTS" id="PR00702">
    <property type="entry name" value="ACRIFLAVINRP"/>
</dbReference>
<name>A0A9D1PSU7_9SPIO</name>
<dbReference type="Pfam" id="PF00873">
    <property type="entry name" value="ACR_tran"/>
    <property type="match status" value="2"/>
</dbReference>
<dbReference type="Gene3D" id="3.30.70.1440">
    <property type="entry name" value="Multidrug efflux transporter AcrB pore domain"/>
    <property type="match status" value="1"/>
</dbReference>
<organism evidence="2 3">
    <name type="scientific">Candidatus Ornithospirochaeta avicola</name>
    <dbReference type="NCBI Taxonomy" id="2840896"/>
    <lineage>
        <taxon>Bacteria</taxon>
        <taxon>Pseudomonadati</taxon>
        <taxon>Spirochaetota</taxon>
        <taxon>Spirochaetia</taxon>
        <taxon>Spirochaetales</taxon>
        <taxon>Spirochaetaceae</taxon>
        <taxon>Spirochaetaceae incertae sedis</taxon>
        <taxon>Candidatus Ornithospirochaeta</taxon>
    </lineage>
</organism>
<comment type="caution">
    <text evidence="2">The sequence shown here is derived from an EMBL/GenBank/DDBJ whole genome shotgun (WGS) entry which is preliminary data.</text>
</comment>
<keyword evidence="1" id="KW-0472">Membrane</keyword>
<dbReference type="Gene3D" id="3.30.2090.10">
    <property type="entry name" value="Multidrug efflux transporter AcrB TolC docking domain, DN and DC subdomains"/>
    <property type="match status" value="2"/>
</dbReference>
<feature type="transmembrane region" description="Helical" evidence="1">
    <location>
        <begin position="474"/>
        <end position="497"/>
    </location>
</feature>
<dbReference type="EMBL" id="DXHU01000004">
    <property type="protein sequence ID" value="HIV98274.1"/>
    <property type="molecule type" value="Genomic_DNA"/>
</dbReference>
<sequence length="1073" mass="117070">MRISEFSVRHPVVLGIILITLAFFGIIALIGTNVEFMGAINTPQVYVVAVYPGASSQDIENTVIDVLEDDFVTLQNFKSMTSQATNSLAMIVISFADGVDAYEMQTEVRNRINDLSSSLPSGLQGDPVAIVGGAEMLPIISFAVTGGEDLANLSEYVSEQIVPQITRLEGVSTVTVTGALEPVVEIKARLEDLDSKNISLLNIYQVLSYSNLSMPLGSAEYYGQQIQLRFDASYDSLEDIKNLAVGATEDGKVIHLSDVCDVSLIYEEPEYITRSNGADAIVVEVCKRSDGNTLSITDDIKKILDSERARSGGVLSFSLISDDSQTIRSSLKNVIESGVLGVIIAVLVIFLFLNDAKATLVIGLSIPLSIFFTTIVMAVMGISINLMSISGIVVSLGSIVDASIVVLDQVYRFYQKKKSDGSYENTLTQAILKGSAVVDTSVIGSNLTTVVVFIPIAMLSGIVGMILYPVSMTFMVAIFSSLIVAIIFVPFLLKLFVREKNRTQAKDNIVGRTTVKLEKLFKRALRYALDHALLFIVFAFALLLISIYLITALGFAFIPSTDNGDFYIDLAFPDSYTLENTDEAMLKAYEILSANVPEMQAYLMYSGKGSSIFDFSTSGSANKGSIHVVLTPSEERERDIHEIISQMQSLLSENIPGAKVSVRNGGFDNLVSFISSGGGYGLTLVGEDQSLLYQEAKRIENFLKTDPEVMSVSINSNYDSRVATMNASYDYMTSMGLTSYEAGMTNAILFNGVDVGVFSSGEDNYDIKLTSDVKDDGIDKSSLSDIKIYSSQTGAKISLDAIASLDTSTELSQINHVDRSRSITISANLISENTSGVTSRVDDYLKQNPLEEGIEKRTGGIGELMNDSYGPLLKMGAIGIFLVYVVMVLVFERYRQPLLIMLTVPFGMIGILLTLVAFGSTLNLISIMGIVTLVGMLVNNGIILVDYTNQLMEAGRLSYIEKNNIEYDKDENIYGIIPMEEEKRLLVENLVEGASSRIRPILMSALTTILGVIPMAFASGSGSEIYAPLGQVIMGGLTASTFITLFLMPLFYYRSEIKRMKRFYSRAERRINK</sequence>
<feature type="transmembrane region" description="Helical" evidence="1">
    <location>
        <begin position="1001"/>
        <end position="1020"/>
    </location>
</feature>
<dbReference type="InterPro" id="IPR027463">
    <property type="entry name" value="AcrB_DN_DC_subdom"/>
</dbReference>
<feature type="transmembrane region" description="Helical" evidence="1">
    <location>
        <begin position="1032"/>
        <end position="1053"/>
    </location>
</feature>
<dbReference type="SUPFAM" id="SSF82714">
    <property type="entry name" value="Multidrug efflux transporter AcrB TolC docking domain, DN and DC subdomains"/>
    <property type="match status" value="1"/>
</dbReference>
<dbReference type="PANTHER" id="PTHR32063:SF0">
    <property type="entry name" value="SWARMING MOTILITY PROTEIN SWRC"/>
    <property type="match status" value="1"/>
</dbReference>
<proteinExistence type="predicted"/>
<dbReference type="PANTHER" id="PTHR32063">
    <property type="match status" value="1"/>
</dbReference>
<dbReference type="SUPFAM" id="SSF82866">
    <property type="entry name" value="Multidrug efflux transporter AcrB transmembrane domain"/>
    <property type="match status" value="2"/>
</dbReference>
<feature type="transmembrane region" description="Helical" evidence="1">
    <location>
        <begin position="386"/>
        <end position="407"/>
    </location>
</feature>
<reference evidence="2" key="1">
    <citation type="journal article" date="2021" name="PeerJ">
        <title>Extensive microbial diversity within the chicken gut microbiome revealed by metagenomics and culture.</title>
        <authorList>
            <person name="Gilroy R."/>
            <person name="Ravi A."/>
            <person name="Getino M."/>
            <person name="Pursley I."/>
            <person name="Horton D.L."/>
            <person name="Alikhan N.F."/>
            <person name="Baker D."/>
            <person name="Gharbi K."/>
            <person name="Hall N."/>
            <person name="Watson M."/>
            <person name="Adriaenssens E.M."/>
            <person name="Foster-Nyarko E."/>
            <person name="Jarju S."/>
            <person name="Secka A."/>
            <person name="Antonio M."/>
            <person name="Oren A."/>
            <person name="Chaudhuri R.R."/>
            <person name="La Ragione R."/>
            <person name="Hildebrand F."/>
            <person name="Pallen M.J."/>
        </authorList>
    </citation>
    <scope>NUCLEOTIDE SEQUENCE</scope>
    <source>
        <strain evidence="2">Gambia11-129</strain>
    </source>
</reference>
<feature type="transmembrane region" description="Helical" evidence="1">
    <location>
        <begin position="334"/>
        <end position="353"/>
    </location>
</feature>
<feature type="transmembrane region" description="Helical" evidence="1">
    <location>
        <begin position="447"/>
        <end position="468"/>
    </location>
</feature>
<feature type="transmembrane region" description="Helical" evidence="1">
    <location>
        <begin position="12"/>
        <end position="31"/>
    </location>
</feature>
<feature type="transmembrane region" description="Helical" evidence="1">
    <location>
        <begin position="924"/>
        <end position="947"/>
    </location>
</feature>